<feature type="region of interest" description="Disordered" evidence="1">
    <location>
        <begin position="568"/>
        <end position="588"/>
    </location>
</feature>
<dbReference type="EMBL" id="QJJG01000005">
    <property type="protein sequence ID" value="PXW46405.1"/>
    <property type="molecule type" value="Genomic_DNA"/>
</dbReference>
<proteinExistence type="predicted"/>
<sequence length="1206" mass="130254">MSSLTTPLSEIYPGLYLIAAPGSSADSSSTLWVYFLTANGASLSAKTRKKKTAEISPPVTASTITLQNSWDTISGWYFFIPQPISQQQAPAFIRAARKGFPPLSDSAAVAHNIVWLASINITTDLPCICSQKVGQFDTVTNDPLFYWSGLSLTIQSGIPITLVDENGYPALQLYTSDPNDLDLIGLQYYQIPQTLGYRSEGWLVNLWLDGLAAGSFNFSVGLNIPLLLDNFGGYFHYVPGTLLQQTLAYPLYDPTPFQPGSYCAFEIWLNPLLPRQTSTTRFQIDTTGRIGKISWQNQSALLRSEDFYTNDGVTLQLQPVDPWASGSPAPDSVGAGFAFSWRPDVSSSPSSGELYLSPVGDYRVTKAQSPIVASALQVMPGLFTREYFRINSGDTLRFVADQPARAGAFSLQLASDATALDARDILDTTYTTSWAQWRSLAVEGHYYGQPASSPFFGDINDTAFPIAIDVLLETFTTSALFPWVPYGGLDRSTAHSQAISTEDYTRFEAMVIGAVRHAMLTEQSRGPIFMPQNATEADPRLRSATNPQGLLFDIDELGDWCSLTLAMDEPRPSASPPEPQSFLRFSSKDSPPHVPVHLALTLTQNQLFYVVTVPGDDWAFDSTAWLSGFQFNMAFSAKDTQQTIMVFKFNTTATLAELCQQPALWTAAQRYNTDPAGISQSLQKAIKFAHEQAHAPDNPFENFNRIVNDHTWTGVLFFNAAINGNGMPPDLQMLLGGINGGLRAHHIGIQSNLLGHASPTQLDIKKSSLFGVIFYDETSTPASPASPAVQQGPVDYEVETLIVVFSHSAVTQFNTTVGLTLNQLFSRDVALRPRASPAPGINPNTLSIKGKYQTTSDGIGRVIFTSDDGFIYDIIAPSKDATQVVSHARFDNASLVPVSSTPDGSPDHDIRVKAQFVLGGQLWFNAMPFPTSGGLDLFSYGEANAGMPFSGLTTHIEFILGADGNCIPESKKVTLDMSTLSARPSNEAIRADSLLYSIPLKFSRFLSAADNKPLNASTLGATTVNILQLEGYLPAAGALPPPSSPTPPQPAAALPVSYATSSARYGLEYDMQLGSLGALGASARLNAKVILGWGPSSTVPDNDAAALFVQLPQLSAGAGGFELEGILKTTFGAANLLKVDLDGGEQTVYAFLFNNIQLSVFGYRFPPGVLIDFLVFAGAVTPGQKVATNTNNLAWFLSVQPQKNSP</sequence>
<evidence type="ECO:0000256" key="1">
    <source>
        <dbReference type="SAM" id="MobiDB-lite"/>
    </source>
</evidence>
<evidence type="ECO:0000313" key="3">
    <source>
        <dbReference type="Proteomes" id="UP000247485"/>
    </source>
</evidence>
<name>A0A318FTG5_KLEOX</name>
<accession>A0A318FTG5</accession>
<organism evidence="2 3">
    <name type="scientific">Klebsiella oxytoca</name>
    <dbReference type="NCBI Taxonomy" id="571"/>
    <lineage>
        <taxon>Bacteria</taxon>
        <taxon>Pseudomonadati</taxon>
        <taxon>Pseudomonadota</taxon>
        <taxon>Gammaproteobacteria</taxon>
        <taxon>Enterobacterales</taxon>
        <taxon>Enterobacteriaceae</taxon>
        <taxon>Klebsiella/Raoultella group</taxon>
        <taxon>Klebsiella</taxon>
    </lineage>
</organism>
<dbReference type="AlphaFoldDB" id="A0A318FTG5"/>
<gene>
    <name evidence="2" type="ORF">DET57_10579</name>
</gene>
<protein>
    <submittedName>
        <fullName evidence="2">Uncharacterized protein</fullName>
    </submittedName>
</protein>
<reference evidence="2 3" key="1">
    <citation type="submission" date="2018-05" db="EMBL/GenBank/DDBJ databases">
        <title>Freshwater and sediment microbial communities from various areas in North America, analyzing microbe dynamics in response to fracking.</title>
        <authorList>
            <person name="Lamendella R."/>
        </authorList>
    </citation>
    <scope>NUCLEOTIDE SEQUENCE [LARGE SCALE GENOMIC DNA]</scope>
    <source>
        <strain evidence="2 3">67</strain>
    </source>
</reference>
<comment type="caution">
    <text evidence="2">The sequence shown here is derived from an EMBL/GenBank/DDBJ whole genome shotgun (WGS) entry which is preliminary data.</text>
</comment>
<evidence type="ECO:0000313" key="2">
    <source>
        <dbReference type="EMBL" id="PXW46405.1"/>
    </source>
</evidence>
<dbReference type="Proteomes" id="UP000247485">
    <property type="component" value="Unassembled WGS sequence"/>
</dbReference>